<comment type="caution">
    <text evidence="1">The sequence shown here is derived from an EMBL/GenBank/DDBJ whole genome shotgun (WGS) entry which is preliminary data.</text>
</comment>
<reference evidence="1 2" key="1">
    <citation type="submission" date="2023-12" db="EMBL/GenBank/DDBJ databases">
        <title>A high-quality genome assembly for Dillenia turbinata (Dilleniales).</title>
        <authorList>
            <person name="Chanderbali A."/>
        </authorList>
    </citation>
    <scope>NUCLEOTIDE SEQUENCE [LARGE SCALE GENOMIC DNA]</scope>
    <source>
        <strain evidence="1">LSX21</strain>
        <tissue evidence="1">Leaf</tissue>
    </source>
</reference>
<proteinExistence type="predicted"/>
<accession>A0AAN8ZNC8</accession>
<organism evidence="1 2">
    <name type="scientific">Dillenia turbinata</name>
    <dbReference type="NCBI Taxonomy" id="194707"/>
    <lineage>
        <taxon>Eukaryota</taxon>
        <taxon>Viridiplantae</taxon>
        <taxon>Streptophyta</taxon>
        <taxon>Embryophyta</taxon>
        <taxon>Tracheophyta</taxon>
        <taxon>Spermatophyta</taxon>
        <taxon>Magnoliopsida</taxon>
        <taxon>eudicotyledons</taxon>
        <taxon>Gunneridae</taxon>
        <taxon>Pentapetalae</taxon>
        <taxon>Dilleniales</taxon>
        <taxon>Dilleniaceae</taxon>
        <taxon>Dillenia</taxon>
    </lineage>
</organism>
<evidence type="ECO:0000313" key="1">
    <source>
        <dbReference type="EMBL" id="KAK6944161.1"/>
    </source>
</evidence>
<dbReference type="EMBL" id="JBAMMX010000003">
    <property type="protein sequence ID" value="KAK6944161.1"/>
    <property type="molecule type" value="Genomic_DNA"/>
</dbReference>
<name>A0AAN8ZNC8_9MAGN</name>
<dbReference type="Proteomes" id="UP001370490">
    <property type="component" value="Unassembled WGS sequence"/>
</dbReference>
<dbReference type="AlphaFoldDB" id="A0AAN8ZNC8"/>
<sequence>MEKRKEEGRQRKRREELAECFGLPSRNQMPVYFVSGTRDRINLYDKFRNAVEASSSGIIDQLVKNAEEKKAQEKKLAFWESVKDSNAGAFNEKMDQRWLNGMVCLSNVTRGFPRGRVSGSSISLRFPAPTSSAELGSMSPFVCISTAKINDELEIHKAVVLMMLRKEIEEKEIMGSEETHPLEFY</sequence>
<evidence type="ECO:0000313" key="2">
    <source>
        <dbReference type="Proteomes" id="UP001370490"/>
    </source>
</evidence>
<protein>
    <submittedName>
        <fullName evidence="1">Uncharacterized protein</fullName>
    </submittedName>
</protein>
<gene>
    <name evidence="1" type="ORF">RJ641_025263</name>
</gene>
<keyword evidence="2" id="KW-1185">Reference proteome</keyword>